<dbReference type="PANTHER" id="PTHR30093:SF2">
    <property type="entry name" value="TYPE II SECRETION SYSTEM PROTEIN H"/>
    <property type="match status" value="1"/>
</dbReference>
<evidence type="ECO:0000259" key="2">
    <source>
        <dbReference type="Pfam" id="PF07596"/>
    </source>
</evidence>
<dbReference type="HOGENOM" id="CLU_041661_0_0_0"/>
<dbReference type="eggNOG" id="COG2165">
    <property type="taxonomic scope" value="Bacteria"/>
</dbReference>
<gene>
    <name evidence="3" type="ORF">DSM3645_28237</name>
</gene>
<reference evidence="3 4" key="1">
    <citation type="submission" date="2006-02" db="EMBL/GenBank/DDBJ databases">
        <authorList>
            <person name="Amann R."/>
            <person name="Ferriera S."/>
            <person name="Johnson J."/>
            <person name="Kravitz S."/>
            <person name="Halpern A."/>
            <person name="Remington K."/>
            <person name="Beeson K."/>
            <person name="Tran B."/>
            <person name="Rogers Y.-H."/>
            <person name="Friedman R."/>
            <person name="Venter J.C."/>
        </authorList>
    </citation>
    <scope>NUCLEOTIDE SEQUENCE [LARGE SCALE GENOMIC DNA]</scope>
    <source>
        <strain evidence="3 4">DSM 3645</strain>
    </source>
</reference>
<comment type="caution">
    <text evidence="3">The sequence shown here is derived from an EMBL/GenBank/DDBJ whole genome shotgun (WGS) entry which is preliminary data.</text>
</comment>
<feature type="region of interest" description="Disordered" evidence="1">
    <location>
        <begin position="261"/>
        <end position="282"/>
    </location>
</feature>
<feature type="domain" description="DUF1559" evidence="2">
    <location>
        <begin position="2"/>
        <end position="259"/>
    </location>
</feature>
<dbReference type="Pfam" id="PF07596">
    <property type="entry name" value="SBP_bac_10"/>
    <property type="match status" value="1"/>
</dbReference>
<dbReference type="InterPro" id="IPR027558">
    <property type="entry name" value="Pre_pil_HX9DG_C"/>
</dbReference>
<accession>A3ZP73</accession>
<protein>
    <recommendedName>
        <fullName evidence="2">DUF1559 domain-containing protein</fullName>
    </recommendedName>
</protein>
<dbReference type="InterPro" id="IPR011453">
    <property type="entry name" value="DUF1559"/>
</dbReference>
<sequence length="302" mass="33001">MQQAREAARQVQCRNNMKQMGLAIHNFHDTYGMLPHRFKFGPPTSVPGCTEARSPLALLLPFLEQPGFDENPDIRTQSIPMYVCPSDSSPVGADDTYCSYGLNCGSNNYAWGYWCNGTSASSYYCVYFPADKMYFNGIIDSSLNCSTRGGGRTIRFADITDGLSNTLAVGERWGRVIDYATKTPIGESGYETWPGTYGSFALLATNRLNNHYGGKLPNDGGDLPVWASYGNSFRSDHPGGAMFALADGSARFISEEINRDAEPGYQYPEGTAAPSRGEVNPNEAGRLFKSLASRAEGEVVEF</sequence>
<dbReference type="Proteomes" id="UP000004358">
    <property type="component" value="Unassembled WGS sequence"/>
</dbReference>
<organism evidence="3 4">
    <name type="scientific">Blastopirellula marina DSM 3645</name>
    <dbReference type="NCBI Taxonomy" id="314230"/>
    <lineage>
        <taxon>Bacteria</taxon>
        <taxon>Pseudomonadati</taxon>
        <taxon>Planctomycetota</taxon>
        <taxon>Planctomycetia</taxon>
        <taxon>Pirellulales</taxon>
        <taxon>Pirellulaceae</taxon>
        <taxon>Blastopirellula</taxon>
    </lineage>
</organism>
<dbReference type="NCBIfam" id="TIGR04294">
    <property type="entry name" value="pre_pil_HX9DG"/>
    <property type="match status" value="1"/>
</dbReference>
<proteinExistence type="predicted"/>
<dbReference type="EMBL" id="AANZ01000004">
    <property type="protein sequence ID" value="EAQ81547.1"/>
    <property type="molecule type" value="Genomic_DNA"/>
</dbReference>
<evidence type="ECO:0000256" key="1">
    <source>
        <dbReference type="SAM" id="MobiDB-lite"/>
    </source>
</evidence>
<name>A3ZP73_9BACT</name>
<dbReference type="PANTHER" id="PTHR30093">
    <property type="entry name" value="GENERAL SECRETION PATHWAY PROTEIN G"/>
    <property type="match status" value="1"/>
</dbReference>
<dbReference type="AlphaFoldDB" id="A3ZP73"/>
<evidence type="ECO:0000313" key="4">
    <source>
        <dbReference type="Proteomes" id="UP000004358"/>
    </source>
</evidence>
<evidence type="ECO:0000313" key="3">
    <source>
        <dbReference type="EMBL" id="EAQ81547.1"/>
    </source>
</evidence>